<feature type="domain" description="LysR substrate-binding" evidence="1">
    <location>
        <begin position="5"/>
        <end position="148"/>
    </location>
</feature>
<name>A0A157QIK0_9BORD</name>
<dbReference type="EMBL" id="LT546645">
    <property type="protein sequence ID" value="SAI67215.1"/>
    <property type="molecule type" value="Genomic_DNA"/>
</dbReference>
<dbReference type="Pfam" id="PF03466">
    <property type="entry name" value="LysR_substrate"/>
    <property type="match status" value="1"/>
</dbReference>
<dbReference type="GO" id="GO:0006355">
    <property type="term" value="P:regulation of DNA-templated transcription"/>
    <property type="evidence" value="ECO:0007669"/>
    <property type="project" value="TreeGrafter"/>
</dbReference>
<dbReference type="CDD" id="cd05466">
    <property type="entry name" value="PBP2_LTTR_substrate"/>
    <property type="match status" value="1"/>
</dbReference>
<proteinExistence type="predicted"/>
<dbReference type="InterPro" id="IPR050950">
    <property type="entry name" value="HTH-type_LysR_regulators"/>
</dbReference>
<evidence type="ECO:0000259" key="1">
    <source>
        <dbReference type="Pfam" id="PF03466"/>
    </source>
</evidence>
<evidence type="ECO:0000313" key="3">
    <source>
        <dbReference type="Proteomes" id="UP000076825"/>
    </source>
</evidence>
<reference evidence="2 3" key="1">
    <citation type="submission" date="2016-04" db="EMBL/GenBank/DDBJ databases">
        <authorList>
            <consortium name="Pathogen Informatics"/>
        </authorList>
    </citation>
    <scope>NUCLEOTIDE SEQUENCE [LARGE SCALE GENOMIC DNA]</scope>
    <source>
        <strain evidence="2 3">H044680328</strain>
    </source>
</reference>
<dbReference type="STRING" id="123899.SAMEA3906487_00644"/>
<organism evidence="2 3">
    <name type="scientific">Bordetella trematum</name>
    <dbReference type="NCBI Taxonomy" id="123899"/>
    <lineage>
        <taxon>Bacteria</taxon>
        <taxon>Pseudomonadati</taxon>
        <taxon>Pseudomonadota</taxon>
        <taxon>Betaproteobacteria</taxon>
        <taxon>Burkholderiales</taxon>
        <taxon>Alcaligenaceae</taxon>
        <taxon>Bordetella</taxon>
    </lineage>
</organism>
<dbReference type="InterPro" id="IPR005119">
    <property type="entry name" value="LysR_subst-bd"/>
</dbReference>
<dbReference type="Proteomes" id="UP000076825">
    <property type="component" value="Chromosome 1"/>
</dbReference>
<accession>A0A157QIK0</accession>
<evidence type="ECO:0000313" key="2">
    <source>
        <dbReference type="EMBL" id="SAI67215.1"/>
    </source>
</evidence>
<dbReference type="Gene3D" id="3.40.190.10">
    <property type="entry name" value="Periplasmic binding protein-like II"/>
    <property type="match status" value="2"/>
</dbReference>
<dbReference type="KEGG" id="btrm:SAMEA390648700644"/>
<dbReference type="AlphaFoldDB" id="A0A157QIK0"/>
<dbReference type="PANTHER" id="PTHR30419">
    <property type="entry name" value="HTH-TYPE TRANSCRIPTIONAL REGULATOR YBHD"/>
    <property type="match status" value="1"/>
</dbReference>
<dbReference type="GO" id="GO:0005829">
    <property type="term" value="C:cytosol"/>
    <property type="evidence" value="ECO:0007669"/>
    <property type="project" value="TreeGrafter"/>
</dbReference>
<gene>
    <name evidence="2" type="ORF">SAMEA3906487_00644</name>
</gene>
<dbReference type="PATRIC" id="fig|123899.6.peg.618"/>
<sequence>MAITARGDQRPADLLYEELFSEPFVLFHSAAIAAPLRHWDTAKLGRLPLISMLPGTSVRELTESVFQKEAQRFEPMYSLRDLGAIARFVQANCGIALLPESAVDYSALRGVRKTRLKNAPTRSIGLFIRQGEPCGRLLQTTLQALRELGRARQHEP</sequence>
<dbReference type="eggNOG" id="COG0583">
    <property type="taxonomic scope" value="Bacteria"/>
</dbReference>
<protein>
    <submittedName>
        <fullName evidence="2">LysR family transcriptional regulator</fullName>
    </submittedName>
</protein>
<keyword evidence="3" id="KW-1185">Reference proteome</keyword>
<dbReference type="SUPFAM" id="SSF53850">
    <property type="entry name" value="Periplasmic binding protein-like II"/>
    <property type="match status" value="1"/>
</dbReference>